<dbReference type="InterPro" id="IPR038765">
    <property type="entry name" value="Papain-like_cys_pep_sf"/>
</dbReference>
<organism evidence="5 6">
    <name type="scientific">Pampusana beccarii</name>
    <name type="common">Western bronze ground-dove</name>
    <dbReference type="NCBI Taxonomy" id="2953425"/>
    <lineage>
        <taxon>Eukaryota</taxon>
        <taxon>Metazoa</taxon>
        <taxon>Chordata</taxon>
        <taxon>Craniata</taxon>
        <taxon>Vertebrata</taxon>
        <taxon>Euteleostomi</taxon>
        <taxon>Archelosauria</taxon>
        <taxon>Archosauria</taxon>
        <taxon>Dinosauria</taxon>
        <taxon>Saurischia</taxon>
        <taxon>Theropoda</taxon>
        <taxon>Coelurosauria</taxon>
        <taxon>Aves</taxon>
        <taxon>Neognathae</taxon>
        <taxon>Neoaves</taxon>
        <taxon>Columbimorphae</taxon>
        <taxon>Columbiformes</taxon>
        <taxon>Columbidae</taxon>
        <taxon>Pampusana</taxon>
    </lineage>
</organism>
<name>A0A7L4F7E8_9COLU</name>
<dbReference type="InterPro" id="IPR028889">
    <property type="entry name" value="USP"/>
</dbReference>
<dbReference type="AlphaFoldDB" id="A0A7L4F7E8"/>
<feature type="non-terminal residue" evidence="5">
    <location>
        <position position="479"/>
    </location>
</feature>
<dbReference type="PANTHER" id="PTHR21646">
    <property type="entry name" value="UBIQUITIN CARBOXYL-TERMINAL HYDROLASE"/>
    <property type="match status" value="1"/>
</dbReference>
<evidence type="ECO:0000313" key="5">
    <source>
        <dbReference type="EMBL" id="NXW82738.1"/>
    </source>
</evidence>
<dbReference type="InterPro" id="IPR001394">
    <property type="entry name" value="Peptidase_C19_UCH"/>
</dbReference>
<gene>
    <name evidence="5" type="primary">Usp43</name>
    <name evidence="5" type="ORF">ALOBEC_R02046</name>
</gene>
<dbReference type="Proteomes" id="UP000541332">
    <property type="component" value="Unassembled WGS sequence"/>
</dbReference>
<dbReference type="EC" id="3.4.19.12" evidence="2"/>
<dbReference type="PANTHER" id="PTHR21646:SF20">
    <property type="entry name" value="UBIQUITIN CARBOXYL-TERMINAL HYDROLASE 43"/>
    <property type="match status" value="1"/>
</dbReference>
<comment type="caution">
    <text evidence="5">The sequence shown here is derived from an EMBL/GenBank/DDBJ whole genome shotgun (WGS) entry which is preliminary data.</text>
</comment>
<dbReference type="PROSITE" id="PS50235">
    <property type="entry name" value="USP_3"/>
    <property type="match status" value="1"/>
</dbReference>
<evidence type="ECO:0000313" key="6">
    <source>
        <dbReference type="Proteomes" id="UP000541332"/>
    </source>
</evidence>
<keyword evidence="6" id="KW-1185">Reference proteome</keyword>
<dbReference type="GO" id="GO:0016579">
    <property type="term" value="P:protein deubiquitination"/>
    <property type="evidence" value="ECO:0007669"/>
    <property type="project" value="InterPro"/>
</dbReference>
<protein>
    <recommendedName>
        <fullName evidence="2">ubiquitinyl hydrolase 1</fullName>
        <ecNumber evidence="2">3.4.19.12</ecNumber>
    </recommendedName>
</protein>
<dbReference type="Gene3D" id="3.90.70.10">
    <property type="entry name" value="Cysteine proteinases"/>
    <property type="match status" value="1"/>
</dbReference>
<reference evidence="5 6" key="1">
    <citation type="submission" date="2020-02" db="EMBL/GenBank/DDBJ databases">
        <title>Bird 10,000 Genomes (B10K) Project - Family phase.</title>
        <authorList>
            <person name="Zhang G."/>
        </authorList>
    </citation>
    <scope>NUCLEOTIDE SEQUENCE [LARGE SCALE GENOMIC DNA]</scope>
    <source>
        <strain evidence="5">B10K-DU-006-06</strain>
    </source>
</reference>
<dbReference type="InterPro" id="IPR018200">
    <property type="entry name" value="USP_CS"/>
</dbReference>
<feature type="domain" description="USP" evidence="4">
    <location>
        <begin position="1"/>
        <end position="479"/>
    </location>
</feature>
<evidence type="ECO:0000256" key="2">
    <source>
        <dbReference type="ARBA" id="ARBA00012759"/>
    </source>
</evidence>
<evidence type="ECO:0000256" key="1">
    <source>
        <dbReference type="ARBA" id="ARBA00000707"/>
    </source>
</evidence>
<feature type="non-terminal residue" evidence="5">
    <location>
        <position position="1"/>
    </location>
</feature>
<dbReference type="OrthoDB" id="292964at2759"/>
<dbReference type="PROSITE" id="PS00972">
    <property type="entry name" value="USP_1"/>
    <property type="match status" value="1"/>
</dbReference>
<sequence>QGLRNHGNTCFMNAVVQCLSNTAPLAEFLALGRYRARGARAEVTHRLAALVRALWTRDYTPQLSAEFKNIVSKHSAQFRGNAQHDALEFLLWLLDRMHEDLGAASPAQHTRVPEEVGGPCQGGCTPCLGGGCPCWAGAWGSQDVLGGDRLESSLTCPHCLKQSNTFDPFLCISLPIPLRQTRALNVTLVLQCERWRFVRVGLAVPLLGTVAELREMVAREGHIPPEQVILAELSPRGFLRSLGDAEALGGAGEGAPLYAFQPPPARHTGTAPRGFPLAAAGTCTALIGWEQLRLLPAAARSCDCLRGCLHGPGGRVLLLLCNTAGSGPRLARFGPPLVLREERGVSWEQLQQSILAQLRALLRGEVWAQGAGTLFRIRLAGGLATCAYLSPQDPRPLCHPAVDRALQLTQGAGPPHVKLTVEWDMSTKERLFGDIQEEEVQDAESVQLQQQAHRQQHSCTLDECFQLYTKEEQVLHTLP</sequence>
<dbReference type="Pfam" id="PF00443">
    <property type="entry name" value="UCH"/>
    <property type="match status" value="1"/>
</dbReference>
<evidence type="ECO:0000256" key="3">
    <source>
        <dbReference type="ARBA" id="ARBA00022801"/>
    </source>
</evidence>
<dbReference type="InterPro" id="IPR050185">
    <property type="entry name" value="Ub_carboxyl-term_hydrolase"/>
</dbReference>
<dbReference type="SUPFAM" id="SSF54001">
    <property type="entry name" value="Cysteine proteinases"/>
    <property type="match status" value="1"/>
</dbReference>
<dbReference type="EMBL" id="VWYH01000910">
    <property type="protein sequence ID" value="NXW82738.1"/>
    <property type="molecule type" value="Genomic_DNA"/>
</dbReference>
<proteinExistence type="predicted"/>
<accession>A0A7L4F7E8</accession>
<comment type="catalytic activity">
    <reaction evidence="1">
        <text>Thiol-dependent hydrolysis of ester, thioester, amide, peptide and isopeptide bonds formed by the C-terminal Gly of ubiquitin (a 76-residue protein attached to proteins as an intracellular targeting signal).</text>
        <dbReference type="EC" id="3.4.19.12"/>
    </reaction>
</comment>
<dbReference type="GO" id="GO:0004843">
    <property type="term" value="F:cysteine-type deubiquitinase activity"/>
    <property type="evidence" value="ECO:0007669"/>
    <property type="project" value="UniProtKB-EC"/>
</dbReference>
<evidence type="ECO:0000259" key="4">
    <source>
        <dbReference type="PROSITE" id="PS50235"/>
    </source>
</evidence>
<keyword evidence="3 5" id="KW-0378">Hydrolase</keyword>